<evidence type="ECO:0000259" key="2">
    <source>
        <dbReference type="Pfam" id="PF22893"/>
    </source>
</evidence>
<dbReference type="AlphaFoldDB" id="A0A6G1GBC4"/>
<feature type="region of interest" description="Disordered" evidence="1">
    <location>
        <begin position="341"/>
        <end position="390"/>
    </location>
</feature>
<accession>A0A6G1GBC4</accession>
<dbReference type="InterPro" id="IPR054464">
    <property type="entry name" value="ULD_fung"/>
</dbReference>
<organism evidence="3">
    <name type="scientific">Eremomyces bilateralis CBS 781.70</name>
    <dbReference type="NCBI Taxonomy" id="1392243"/>
    <lineage>
        <taxon>Eukaryota</taxon>
        <taxon>Fungi</taxon>
        <taxon>Dikarya</taxon>
        <taxon>Ascomycota</taxon>
        <taxon>Pezizomycotina</taxon>
        <taxon>Dothideomycetes</taxon>
        <taxon>Dothideomycetes incertae sedis</taxon>
        <taxon>Eremomycetales</taxon>
        <taxon>Eremomycetaceae</taxon>
        <taxon>Eremomyces</taxon>
    </lineage>
</organism>
<keyword evidence="4" id="KW-1185">Reference proteome</keyword>
<dbReference type="OrthoDB" id="20872at2759"/>
<dbReference type="Proteomes" id="UP000504638">
    <property type="component" value="Unplaced"/>
</dbReference>
<name>A0A6G1GBC4_9PEZI</name>
<feature type="region of interest" description="Disordered" evidence="1">
    <location>
        <begin position="452"/>
        <end position="473"/>
    </location>
</feature>
<feature type="domain" description="Ubiquitin-like" evidence="2">
    <location>
        <begin position="211"/>
        <end position="291"/>
    </location>
</feature>
<proteinExistence type="predicted"/>
<evidence type="ECO:0000313" key="4">
    <source>
        <dbReference type="Proteomes" id="UP000504638"/>
    </source>
</evidence>
<dbReference type="EMBL" id="ML975151">
    <property type="protein sequence ID" value="KAF1815314.1"/>
    <property type="molecule type" value="Genomic_DNA"/>
</dbReference>
<protein>
    <recommendedName>
        <fullName evidence="2">Ubiquitin-like domain-containing protein</fullName>
    </recommendedName>
</protein>
<reference evidence="3 5" key="1">
    <citation type="submission" date="2020-01" db="EMBL/GenBank/DDBJ databases">
        <authorList>
            <consortium name="DOE Joint Genome Institute"/>
            <person name="Haridas S."/>
            <person name="Albert R."/>
            <person name="Binder M."/>
            <person name="Bloem J."/>
            <person name="Labutti K."/>
            <person name="Salamov A."/>
            <person name="Andreopoulos B."/>
            <person name="Baker S.E."/>
            <person name="Barry K."/>
            <person name="Bills G."/>
            <person name="Bluhm B.H."/>
            <person name="Cannon C."/>
            <person name="Castanera R."/>
            <person name="Culley D.E."/>
            <person name="Daum C."/>
            <person name="Ezra D."/>
            <person name="Gonzalez J.B."/>
            <person name="Henrissat B."/>
            <person name="Kuo A."/>
            <person name="Liang C."/>
            <person name="Lipzen A."/>
            <person name="Lutzoni F."/>
            <person name="Magnuson J."/>
            <person name="Mondo S."/>
            <person name="Nolan M."/>
            <person name="Ohm R."/>
            <person name="Pangilinan J."/>
            <person name="Park H.-J."/>
            <person name="Ramirez L."/>
            <person name="Alfaro M."/>
            <person name="Sun H."/>
            <person name="Tritt A."/>
            <person name="Yoshinaga Y."/>
            <person name="Zwiers L.-H."/>
            <person name="Turgeon B.G."/>
            <person name="Goodwin S.B."/>
            <person name="Spatafora J.W."/>
            <person name="Crous P.W."/>
            <person name="Grigoriev I.V."/>
        </authorList>
    </citation>
    <scope>NUCLEOTIDE SEQUENCE</scope>
    <source>
        <strain evidence="3 5">CBS 781.70</strain>
    </source>
</reference>
<dbReference type="RefSeq" id="XP_033536945.1">
    <property type="nucleotide sequence ID" value="XM_033674168.1"/>
</dbReference>
<sequence>MLPQIGDFIACAKLAGQCIQALNSARGSKSEFTTLSATLKALSHAALQAEAVTMDFHISEHKDVRHIERLQEIAQEVTTQRLQIEECIKGFMDKTKSYTAAFEQKEVGTNGFGKAKTAYKSLTWLSRKEDIAFFEKALNLQLEALQLLLGRFYLTAMTSSMDDNRKLLTNGFDTVEVGINDVKFQMQEALFKLEMIWERGPQDMAFGFGPEAIILDDALGRQNFLPLMLTATPEVFRDVLLLMHKGGPGYEKVESGKYVVSDEDRGGELVPLDRWSETFQPGKRIGLSFLMKHPPSNNEKQCPRCMSMNTMTGVHPDERKCKHCSLRYKVENQDRVRYFWKDLRQRPKPPPKVRSAGSIPRDRKSSNPESSDPKKNSIRRSSTLPPDEYMHPFRRVHYQRPVIRRISIDARWASTDPEFDAFLQALPPTHRAAASGDTATLDDLVSEDDDVDLDEHWKPSPGNELFRHDRTGS</sequence>
<reference evidence="5" key="3">
    <citation type="submission" date="2025-04" db="UniProtKB">
        <authorList>
            <consortium name="RefSeq"/>
        </authorList>
    </citation>
    <scope>IDENTIFICATION</scope>
    <source>
        <strain evidence="5">CBS 781.70</strain>
    </source>
</reference>
<evidence type="ECO:0000313" key="5">
    <source>
        <dbReference type="RefSeq" id="XP_033536945.1"/>
    </source>
</evidence>
<dbReference type="PANTHER" id="PTHR38886:SF1">
    <property type="entry name" value="NACHT-NTPASE AND P-LOOP NTPASES N-TERMINAL DOMAIN-CONTAINING PROTEIN"/>
    <property type="match status" value="1"/>
</dbReference>
<dbReference type="GeneID" id="54414738"/>
<dbReference type="Pfam" id="PF22893">
    <property type="entry name" value="ULD_2"/>
    <property type="match status" value="1"/>
</dbReference>
<feature type="compositionally biased region" description="Basic and acidic residues" evidence="1">
    <location>
        <begin position="360"/>
        <end position="375"/>
    </location>
</feature>
<reference evidence="5" key="2">
    <citation type="submission" date="2020-04" db="EMBL/GenBank/DDBJ databases">
        <authorList>
            <consortium name="NCBI Genome Project"/>
        </authorList>
    </citation>
    <scope>NUCLEOTIDE SEQUENCE</scope>
    <source>
        <strain evidence="5">CBS 781.70</strain>
    </source>
</reference>
<evidence type="ECO:0000313" key="3">
    <source>
        <dbReference type="EMBL" id="KAF1815314.1"/>
    </source>
</evidence>
<gene>
    <name evidence="3 5" type="ORF">P152DRAFT_181762</name>
</gene>
<evidence type="ECO:0000256" key="1">
    <source>
        <dbReference type="SAM" id="MobiDB-lite"/>
    </source>
</evidence>
<dbReference type="PANTHER" id="PTHR38886">
    <property type="entry name" value="SESA DOMAIN-CONTAINING PROTEIN"/>
    <property type="match status" value="1"/>
</dbReference>